<reference evidence="3 5" key="1">
    <citation type="submission" date="2015-09" db="EMBL/GenBank/DDBJ databases">
        <title>Genome sequence of Acetobacterium wieringae DSM 1911.</title>
        <authorList>
            <person name="Poehlein A."/>
            <person name="Bengelsdorf F.R."/>
            <person name="Schiel-Bengelsdorf B."/>
            <person name="Duerre P."/>
            <person name="Daniel R."/>
        </authorList>
    </citation>
    <scope>NUCLEOTIDE SEQUENCE [LARGE SCALE GENOMIC DNA]</scope>
    <source>
        <strain evidence="3 5">DSM 1911</strain>
    </source>
</reference>
<reference evidence="4" key="2">
    <citation type="submission" date="2021-11" db="EMBL/GenBank/DDBJ databases">
        <title>Isoprene-degrading acetogen.</title>
        <authorList>
            <person name="Yang Y."/>
            <person name="Jin H."/>
            <person name="Yan J."/>
        </authorList>
    </citation>
    <scope>NUCLEOTIDE SEQUENCE</scope>
    <source>
        <strain evidence="4">Berkeley</strain>
    </source>
</reference>
<dbReference type="InterPro" id="IPR007809">
    <property type="entry name" value="FlgN-like"/>
</dbReference>
<evidence type="ECO:0000313" key="6">
    <source>
        <dbReference type="Proteomes" id="UP001163550"/>
    </source>
</evidence>
<dbReference type="InterPro" id="IPR036679">
    <property type="entry name" value="FlgN-like_sf"/>
</dbReference>
<dbReference type="AlphaFoldDB" id="A0A1F2PF69"/>
<evidence type="ECO:0000256" key="1">
    <source>
        <dbReference type="ARBA" id="ARBA00022795"/>
    </source>
</evidence>
<name>A0A1F2PF69_9FIRM</name>
<keyword evidence="4" id="KW-0969">Cilium</keyword>
<accession>A0A1F2PF69</accession>
<evidence type="ECO:0000256" key="2">
    <source>
        <dbReference type="SAM" id="MobiDB-lite"/>
    </source>
</evidence>
<evidence type="ECO:0000313" key="3">
    <source>
        <dbReference type="EMBL" id="OFV70007.1"/>
    </source>
</evidence>
<organism evidence="3 5">
    <name type="scientific">Acetobacterium wieringae</name>
    <dbReference type="NCBI Taxonomy" id="52694"/>
    <lineage>
        <taxon>Bacteria</taxon>
        <taxon>Bacillati</taxon>
        <taxon>Bacillota</taxon>
        <taxon>Clostridia</taxon>
        <taxon>Eubacteriales</taxon>
        <taxon>Eubacteriaceae</taxon>
        <taxon>Acetobacterium</taxon>
    </lineage>
</organism>
<proteinExistence type="predicted"/>
<evidence type="ECO:0000313" key="5">
    <source>
        <dbReference type="Proteomes" id="UP000176244"/>
    </source>
</evidence>
<dbReference type="Pfam" id="PF05130">
    <property type="entry name" value="FlgN"/>
    <property type="match status" value="1"/>
</dbReference>
<keyword evidence="4" id="KW-0282">Flagellum</keyword>
<sequence length="165" mass="19287">MLETTEYQETLDSFYNYLFGVIKLHRDTIPKLKDELMLIQSNSIDELNDNLNHQQIFLYQIKTFDQDVATYMEKLGVSGENISEVIKQLPEEEQKRFKELLAEFKETAKEIKFYKDKCQTLLQTKLHTVNKSIAQFKAKQDKMTYGEDGKEEGSVKLPSAFEKSV</sequence>
<protein>
    <submittedName>
        <fullName evidence="4">Flagellar protein FlgN</fullName>
    </submittedName>
    <submittedName>
        <fullName evidence="3">FlgN protein</fullName>
    </submittedName>
</protein>
<dbReference type="EMBL" id="LKEU01000035">
    <property type="protein sequence ID" value="OFV70007.1"/>
    <property type="molecule type" value="Genomic_DNA"/>
</dbReference>
<keyword evidence="4" id="KW-0966">Cell projection</keyword>
<dbReference type="GO" id="GO:0044780">
    <property type="term" value="P:bacterial-type flagellum assembly"/>
    <property type="evidence" value="ECO:0007669"/>
    <property type="project" value="InterPro"/>
</dbReference>
<feature type="region of interest" description="Disordered" evidence="2">
    <location>
        <begin position="141"/>
        <end position="165"/>
    </location>
</feature>
<keyword evidence="6" id="KW-1185">Reference proteome</keyword>
<feature type="compositionally biased region" description="Basic and acidic residues" evidence="2">
    <location>
        <begin position="141"/>
        <end position="154"/>
    </location>
</feature>
<dbReference type="STRING" id="52694.ACWI_26490"/>
<gene>
    <name evidence="3" type="ORF">ACWI_26490</name>
    <name evidence="4" type="ORF">LNN31_05165</name>
</gene>
<dbReference type="OrthoDB" id="1778022at2"/>
<dbReference type="Gene3D" id="1.20.58.300">
    <property type="entry name" value="FlgN-like"/>
    <property type="match status" value="1"/>
</dbReference>
<keyword evidence="1" id="KW-1005">Bacterial flagellum biogenesis</keyword>
<dbReference type="SUPFAM" id="SSF140566">
    <property type="entry name" value="FlgN-like"/>
    <property type="match status" value="1"/>
</dbReference>
<evidence type="ECO:0000313" key="4">
    <source>
        <dbReference type="EMBL" id="UYO63824.1"/>
    </source>
</evidence>
<dbReference type="Proteomes" id="UP001163550">
    <property type="component" value="Chromosome"/>
</dbReference>
<dbReference type="EMBL" id="CP087994">
    <property type="protein sequence ID" value="UYO63824.1"/>
    <property type="molecule type" value="Genomic_DNA"/>
</dbReference>
<dbReference type="RefSeq" id="WP_070371911.1">
    <property type="nucleotide sequence ID" value="NZ_CABIIK010000045.1"/>
</dbReference>
<dbReference type="Proteomes" id="UP000176244">
    <property type="component" value="Unassembled WGS sequence"/>
</dbReference>